<evidence type="ECO:0000256" key="1">
    <source>
        <dbReference type="ARBA" id="ARBA00004496"/>
    </source>
</evidence>
<dbReference type="GO" id="GO:0003677">
    <property type="term" value="F:DNA binding"/>
    <property type="evidence" value="ECO:0007669"/>
    <property type="project" value="UniProtKB-KW"/>
</dbReference>
<dbReference type="RefSeq" id="WP_085510388.1">
    <property type="nucleotide sequence ID" value="NZ_FXAP01000001.1"/>
</dbReference>
<dbReference type="PANTHER" id="PTHR45526:SF1">
    <property type="entry name" value="TRANSCRIPTIONAL REGULATORY PROTEIN DCUR-RELATED"/>
    <property type="match status" value="1"/>
</dbReference>
<keyword evidence="7 9" id="KW-0010">Activator</keyword>
<dbReference type="PROSITE" id="PS50110">
    <property type="entry name" value="RESPONSE_REGULATORY"/>
    <property type="match status" value="1"/>
</dbReference>
<dbReference type="GO" id="GO:0000156">
    <property type="term" value="F:phosphorelay response regulator activity"/>
    <property type="evidence" value="ECO:0007669"/>
    <property type="project" value="TreeGrafter"/>
</dbReference>
<evidence type="ECO:0000259" key="11">
    <source>
        <dbReference type="PROSITE" id="PS50110"/>
    </source>
</evidence>
<dbReference type="Gene3D" id="1.10.10.10">
    <property type="entry name" value="Winged helix-like DNA-binding domain superfamily/Winged helix DNA-binding domain"/>
    <property type="match status" value="1"/>
</dbReference>
<dbReference type="Proteomes" id="UP000266915">
    <property type="component" value="Unassembled WGS sequence"/>
</dbReference>
<comment type="caution">
    <text evidence="12">The sequence shown here is derived from an EMBL/GenBank/DDBJ whole genome shotgun (WGS) entry which is preliminary data.</text>
</comment>
<keyword evidence="2 9" id="KW-0963">Cytoplasm</keyword>
<keyword evidence="6 9" id="KW-0238">DNA-binding</keyword>
<evidence type="ECO:0000256" key="5">
    <source>
        <dbReference type="ARBA" id="ARBA00023015"/>
    </source>
</evidence>
<dbReference type="EMBL" id="RKHL01000001">
    <property type="protein sequence ID" value="ROR81152.1"/>
    <property type="molecule type" value="Genomic_DNA"/>
</dbReference>
<evidence type="ECO:0000256" key="10">
    <source>
        <dbReference type="PROSITE-ProRule" id="PRU00169"/>
    </source>
</evidence>
<dbReference type="InterPro" id="IPR005471">
    <property type="entry name" value="Tscrpt_reg_IclR_N"/>
</dbReference>
<evidence type="ECO:0000256" key="9">
    <source>
        <dbReference type="PIRNR" id="PIRNR006171"/>
    </source>
</evidence>
<dbReference type="InterPro" id="IPR036390">
    <property type="entry name" value="WH_DNA-bd_sf"/>
</dbReference>
<dbReference type="PIRSF" id="PIRSF006171">
    <property type="entry name" value="RR_citrat_malat"/>
    <property type="match status" value="1"/>
</dbReference>
<dbReference type="InterPro" id="IPR024187">
    <property type="entry name" value="Sig_transdc_resp-reg_cit/mal"/>
</dbReference>
<name>A0A3N2C0X2_9MICO</name>
<evidence type="ECO:0000313" key="13">
    <source>
        <dbReference type="Proteomes" id="UP000266915"/>
    </source>
</evidence>
<comment type="subcellular location">
    <subcellularLocation>
        <location evidence="1 9">Cytoplasm</location>
    </subcellularLocation>
</comment>
<dbReference type="SMART" id="SM00448">
    <property type="entry name" value="REC"/>
    <property type="match status" value="1"/>
</dbReference>
<keyword evidence="13" id="KW-1185">Reference proteome</keyword>
<keyword evidence="8 9" id="KW-0804">Transcription</keyword>
<proteinExistence type="predicted"/>
<evidence type="ECO:0000256" key="7">
    <source>
        <dbReference type="ARBA" id="ARBA00023159"/>
    </source>
</evidence>
<sequence>MAADLTVLIVDDDFHVARLHCRIVDEVDGFRALSPVGSAAEAARSIAAEPPDLVLLDGYLPDRNGLELLVDLPIDTIVVSAASDGASVRRALRAGALGYLVKPFPPQVLQDRLAAYARFRNVLGEAVNADQETIERALRILHSGDAGATTRSRSATETAVLEAVSEADGERSAAEVATLVGVSRATAQRYLSALAARGLLTTQLRYGTTGRPEHRYAPAGVSR</sequence>
<dbReference type="InterPro" id="IPR051271">
    <property type="entry name" value="2C-system_Tx_regulators"/>
</dbReference>
<dbReference type="Gene3D" id="3.40.50.2300">
    <property type="match status" value="1"/>
</dbReference>
<feature type="modified residue" description="4-aspartylphosphate" evidence="10">
    <location>
        <position position="57"/>
    </location>
</feature>
<evidence type="ECO:0000256" key="3">
    <source>
        <dbReference type="ARBA" id="ARBA00022553"/>
    </source>
</evidence>
<dbReference type="PANTHER" id="PTHR45526">
    <property type="entry name" value="TRANSCRIPTIONAL REGULATORY PROTEIN DPIA"/>
    <property type="match status" value="1"/>
</dbReference>
<dbReference type="InterPro" id="IPR036388">
    <property type="entry name" value="WH-like_DNA-bd_sf"/>
</dbReference>
<dbReference type="GO" id="GO:0003700">
    <property type="term" value="F:DNA-binding transcription factor activity"/>
    <property type="evidence" value="ECO:0007669"/>
    <property type="project" value="InterPro"/>
</dbReference>
<dbReference type="GO" id="GO:0005737">
    <property type="term" value="C:cytoplasm"/>
    <property type="evidence" value="ECO:0007669"/>
    <property type="project" value="UniProtKB-SubCell"/>
</dbReference>
<evidence type="ECO:0000256" key="4">
    <source>
        <dbReference type="ARBA" id="ARBA00023012"/>
    </source>
</evidence>
<dbReference type="Pfam" id="PF09339">
    <property type="entry name" value="HTH_IclR"/>
    <property type="match status" value="1"/>
</dbReference>
<evidence type="ECO:0000313" key="12">
    <source>
        <dbReference type="EMBL" id="ROR81152.1"/>
    </source>
</evidence>
<gene>
    <name evidence="12" type="ORF">EDD42_1205</name>
</gene>
<evidence type="ECO:0000256" key="8">
    <source>
        <dbReference type="ARBA" id="ARBA00023163"/>
    </source>
</evidence>
<dbReference type="InterPro" id="IPR011006">
    <property type="entry name" value="CheY-like_superfamily"/>
</dbReference>
<keyword evidence="3 10" id="KW-0597">Phosphoprotein</keyword>
<dbReference type="AlphaFoldDB" id="A0A3N2C0X2"/>
<dbReference type="Pfam" id="PF00072">
    <property type="entry name" value="Response_reg"/>
    <property type="match status" value="1"/>
</dbReference>
<keyword evidence="5 9" id="KW-0805">Transcription regulation</keyword>
<dbReference type="SUPFAM" id="SSF46785">
    <property type="entry name" value="Winged helix' DNA-binding domain"/>
    <property type="match status" value="1"/>
</dbReference>
<reference evidence="12 13" key="1">
    <citation type="submission" date="2018-11" db="EMBL/GenBank/DDBJ databases">
        <title>Sequencing the genomes of 1000 actinobacteria strains.</title>
        <authorList>
            <person name="Klenk H.-P."/>
        </authorList>
    </citation>
    <scope>NUCLEOTIDE SEQUENCE [LARGE SCALE GENOMIC DNA]</scope>
    <source>
        <strain evidence="12 13">DSM 14012</strain>
    </source>
</reference>
<dbReference type="SUPFAM" id="SSF52172">
    <property type="entry name" value="CheY-like"/>
    <property type="match status" value="1"/>
</dbReference>
<protein>
    <recommendedName>
        <fullName evidence="9">Transcriptional regulatory protein</fullName>
    </recommendedName>
</protein>
<evidence type="ECO:0000256" key="6">
    <source>
        <dbReference type="ARBA" id="ARBA00023125"/>
    </source>
</evidence>
<keyword evidence="4 9" id="KW-0902">Two-component regulatory system</keyword>
<evidence type="ECO:0000256" key="2">
    <source>
        <dbReference type="ARBA" id="ARBA00022490"/>
    </source>
</evidence>
<feature type="domain" description="Response regulatory" evidence="11">
    <location>
        <begin position="6"/>
        <end position="117"/>
    </location>
</feature>
<organism evidence="12 13">
    <name type="scientific">Plantibacter flavus</name>
    <dbReference type="NCBI Taxonomy" id="150123"/>
    <lineage>
        <taxon>Bacteria</taxon>
        <taxon>Bacillati</taxon>
        <taxon>Actinomycetota</taxon>
        <taxon>Actinomycetes</taxon>
        <taxon>Micrococcales</taxon>
        <taxon>Microbacteriaceae</taxon>
        <taxon>Plantibacter</taxon>
    </lineage>
</organism>
<dbReference type="InterPro" id="IPR001789">
    <property type="entry name" value="Sig_transdc_resp-reg_receiver"/>
</dbReference>
<accession>A0A3N2C0X2</accession>